<dbReference type="PROSITE" id="PS51462">
    <property type="entry name" value="NUDIX"/>
    <property type="match status" value="1"/>
</dbReference>
<keyword evidence="3 6" id="KW-0378">Hydrolase</keyword>
<dbReference type="GO" id="GO:0046872">
    <property type="term" value="F:metal ion binding"/>
    <property type="evidence" value="ECO:0007669"/>
    <property type="project" value="UniProtKB-KW"/>
</dbReference>
<evidence type="ECO:0000313" key="7">
    <source>
        <dbReference type="Proteomes" id="UP000237682"/>
    </source>
</evidence>
<name>A0A2S9QDM8_9HYPH</name>
<sequence length="148" mass="16716">MPSTAIDILPNPTRRQVAALPLREKDGRIEVCLVTTRTTHRWTVPKGWPIKGRKDHVAARIEAEQEAGLTGKPRKKALGSFVYWKRLTDRFERIKVNVYPLRVTGMLPVWKEQAERRVQWMGLGDASIIVDDPGLARLLSGLKPAMAP</sequence>
<evidence type="ECO:0000256" key="1">
    <source>
        <dbReference type="ARBA" id="ARBA00001946"/>
    </source>
</evidence>
<evidence type="ECO:0000256" key="3">
    <source>
        <dbReference type="ARBA" id="ARBA00022801"/>
    </source>
</evidence>
<proteinExistence type="predicted"/>
<dbReference type="OrthoDB" id="7066910at2"/>
<keyword evidence="7" id="KW-1185">Reference proteome</keyword>
<feature type="domain" description="Nudix hydrolase" evidence="5">
    <location>
        <begin position="12"/>
        <end position="143"/>
    </location>
</feature>
<dbReference type="SUPFAM" id="SSF55811">
    <property type="entry name" value="Nudix"/>
    <property type="match status" value="1"/>
</dbReference>
<dbReference type="PANTHER" id="PTHR12629:SF0">
    <property type="entry name" value="DIPHOSPHOINOSITOL-POLYPHOSPHATE DIPHOSPHATASE"/>
    <property type="match status" value="1"/>
</dbReference>
<dbReference type="CDD" id="cd04666">
    <property type="entry name" value="NUDIX_DIPP2_like_Nudt4"/>
    <property type="match status" value="1"/>
</dbReference>
<comment type="cofactor">
    <cofactor evidence="1">
        <name>Mg(2+)</name>
        <dbReference type="ChEBI" id="CHEBI:18420"/>
    </cofactor>
</comment>
<evidence type="ECO:0000256" key="4">
    <source>
        <dbReference type="ARBA" id="ARBA00022842"/>
    </source>
</evidence>
<dbReference type="RefSeq" id="WP_105862390.1">
    <property type="nucleotide sequence ID" value="NZ_PUEJ01000004.1"/>
</dbReference>
<evidence type="ECO:0000313" key="6">
    <source>
        <dbReference type="EMBL" id="PRH87459.1"/>
    </source>
</evidence>
<dbReference type="InterPro" id="IPR000086">
    <property type="entry name" value="NUDIX_hydrolase_dom"/>
</dbReference>
<dbReference type="PANTHER" id="PTHR12629">
    <property type="entry name" value="DIPHOSPHOINOSITOL POLYPHOSPHATE PHOSPHOHYDROLASE"/>
    <property type="match status" value="1"/>
</dbReference>
<dbReference type="GO" id="GO:0016462">
    <property type="term" value="F:pyrophosphatase activity"/>
    <property type="evidence" value="ECO:0007669"/>
    <property type="project" value="InterPro"/>
</dbReference>
<comment type="caution">
    <text evidence="6">The sequence shown here is derived from an EMBL/GenBank/DDBJ whole genome shotgun (WGS) entry which is preliminary data.</text>
</comment>
<dbReference type="Pfam" id="PF00293">
    <property type="entry name" value="NUDIX"/>
    <property type="match status" value="1"/>
</dbReference>
<accession>A0A2S9QDM8</accession>
<dbReference type="AlphaFoldDB" id="A0A2S9QDM8"/>
<dbReference type="Proteomes" id="UP000237682">
    <property type="component" value="Unassembled WGS sequence"/>
</dbReference>
<protein>
    <submittedName>
        <fullName evidence="6">NUDIX hydrolase</fullName>
    </submittedName>
</protein>
<keyword evidence="4" id="KW-0460">Magnesium</keyword>
<organism evidence="6 7">
    <name type="scientific">Labrys okinawensis</name>
    <dbReference type="NCBI Taxonomy" id="346911"/>
    <lineage>
        <taxon>Bacteria</taxon>
        <taxon>Pseudomonadati</taxon>
        <taxon>Pseudomonadota</taxon>
        <taxon>Alphaproteobacteria</taxon>
        <taxon>Hyphomicrobiales</taxon>
        <taxon>Xanthobacteraceae</taxon>
        <taxon>Labrys</taxon>
    </lineage>
</organism>
<reference evidence="6 7" key="1">
    <citation type="submission" date="2018-02" db="EMBL/GenBank/DDBJ databases">
        <title>Whole genome sequencing of endophytic bacterium.</title>
        <authorList>
            <person name="Eedara R."/>
            <person name="Podile A.R."/>
        </authorList>
    </citation>
    <scope>NUCLEOTIDE SEQUENCE [LARGE SCALE GENOMIC DNA]</scope>
    <source>
        <strain evidence="6 7">RP1T</strain>
    </source>
</reference>
<dbReference type="EMBL" id="PUEJ01000004">
    <property type="protein sequence ID" value="PRH87459.1"/>
    <property type="molecule type" value="Genomic_DNA"/>
</dbReference>
<dbReference type="Gene3D" id="3.90.79.10">
    <property type="entry name" value="Nucleoside Triphosphate Pyrophosphohydrolase"/>
    <property type="match status" value="1"/>
</dbReference>
<keyword evidence="2" id="KW-0479">Metal-binding</keyword>
<gene>
    <name evidence="6" type="ORF">C5L14_12660</name>
</gene>
<dbReference type="GO" id="GO:0005737">
    <property type="term" value="C:cytoplasm"/>
    <property type="evidence" value="ECO:0007669"/>
    <property type="project" value="TreeGrafter"/>
</dbReference>
<dbReference type="InterPro" id="IPR015797">
    <property type="entry name" value="NUDIX_hydrolase-like_dom_sf"/>
</dbReference>
<dbReference type="InterPro" id="IPR047198">
    <property type="entry name" value="DDP-like_NUDIX"/>
</dbReference>
<evidence type="ECO:0000259" key="5">
    <source>
        <dbReference type="PROSITE" id="PS51462"/>
    </source>
</evidence>
<evidence type="ECO:0000256" key="2">
    <source>
        <dbReference type="ARBA" id="ARBA00022723"/>
    </source>
</evidence>